<reference evidence="3 4" key="1">
    <citation type="submission" date="2017-11" db="EMBL/GenBank/DDBJ databases">
        <title>De novo assembly and phasing of dikaryotic genomes from two isolates of Puccinia coronata f. sp. avenae, the causal agent of oat crown rust.</title>
        <authorList>
            <person name="Miller M.E."/>
            <person name="Zhang Y."/>
            <person name="Omidvar V."/>
            <person name="Sperschneider J."/>
            <person name="Schwessinger B."/>
            <person name="Raley C."/>
            <person name="Palmer J.M."/>
            <person name="Garnica D."/>
            <person name="Upadhyaya N."/>
            <person name="Rathjen J."/>
            <person name="Taylor J.M."/>
            <person name="Park R.F."/>
            <person name="Dodds P.N."/>
            <person name="Hirsch C.D."/>
            <person name="Kianian S.F."/>
            <person name="Figueroa M."/>
        </authorList>
    </citation>
    <scope>NUCLEOTIDE SEQUENCE [LARGE SCALE GENOMIC DNA]</scope>
    <source>
        <strain evidence="3">12NC29</strain>
    </source>
</reference>
<feature type="region of interest" description="Disordered" evidence="1">
    <location>
        <begin position="605"/>
        <end position="655"/>
    </location>
</feature>
<feature type="compositionally biased region" description="Low complexity" evidence="1">
    <location>
        <begin position="645"/>
        <end position="655"/>
    </location>
</feature>
<feature type="compositionally biased region" description="Polar residues" evidence="1">
    <location>
        <begin position="965"/>
        <end position="978"/>
    </location>
</feature>
<dbReference type="InterPro" id="IPR012965">
    <property type="entry name" value="Msb1/Mug8_dom"/>
</dbReference>
<dbReference type="Proteomes" id="UP000235388">
    <property type="component" value="Unassembled WGS sequence"/>
</dbReference>
<proteinExistence type="predicted"/>
<evidence type="ECO:0000259" key="2">
    <source>
        <dbReference type="Pfam" id="PF08101"/>
    </source>
</evidence>
<dbReference type="OrthoDB" id="3362494at2759"/>
<feature type="region of interest" description="Disordered" evidence="1">
    <location>
        <begin position="888"/>
        <end position="951"/>
    </location>
</feature>
<dbReference type="AlphaFoldDB" id="A0A2N5SNZ8"/>
<comment type="caution">
    <text evidence="3">The sequence shown here is derived from an EMBL/GenBank/DDBJ whole genome shotgun (WGS) entry which is preliminary data.</text>
</comment>
<feature type="compositionally biased region" description="Polar residues" evidence="1">
    <location>
        <begin position="728"/>
        <end position="750"/>
    </location>
</feature>
<keyword evidence="4" id="KW-1185">Reference proteome</keyword>
<gene>
    <name evidence="3" type="ORF">PCANC_17034</name>
</gene>
<dbReference type="InterPro" id="IPR037508">
    <property type="entry name" value="Msb1/Mug8"/>
</dbReference>
<evidence type="ECO:0000313" key="4">
    <source>
        <dbReference type="Proteomes" id="UP000235388"/>
    </source>
</evidence>
<organism evidence="3 4">
    <name type="scientific">Puccinia coronata f. sp. avenae</name>
    <dbReference type="NCBI Taxonomy" id="200324"/>
    <lineage>
        <taxon>Eukaryota</taxon>
        <taxon>Fungi</taxon>
        <taxon>Dikarya</taxon>
        <taxon>Basidiomycota</taxon>
        <taxon>Pucciniomycotina</taxon>
        <taxon>Pucciniomycetes</taxon>
        <taxon>Pucciniales</taxon>
        <taxon>Pucciniaceae</taxon>
        <taxon>Puccinia</taxon>
    </lineage>
</organism>
<evidence type="ECO:0000313" key="3">
    <source>
        <dbReference type="EMBL" id="PLW14967.1"/>
    </source>
</evidence>
<feature type="compositionally biased region" description="Polar residues" evidence="1">
    <location>
        <begin position="935"/>
        <end position="944"/>
    </location>
</feature>
<feature type="compositionally biased region" description="Polar residues" evidence="1">
    <location>
        <begin position="1"/>
        <end position="24"/>
    </location>
</feature>
<feature type="region of interest" description="Disordered" evidence="1">
    <location>
        <begin position="965"/>
        <end position="989"/>
    </location>
</feature>
<protein>
    <recommendedName>
        <fullName evidence="2">Meiotically up-regulated protein Msb1/Mug8 domain-containing protein</fullName>
    </recommendedName>
</protein>
<feature type="compositionally biased region" description="Polar residues" evidence="1">
    <location>
        <begin position="761"/>
        <end position="774"/>
    </location>
</feature>
<dbReference type="EMBL" id="PGCJ01000908">
    <property type="protein sequence ID" value="PLW14967.1"/>
    <property type="molecule type" value="Genomic_DNA"/>
</dbReference>
<dbReference type="SUPFAM" id="SSF48350">
    <property type="entry name" value="GTPase activation domain, GAP"/>
    <property type="match status" value="1"/>
</dbReference>
<feature type="compositionally biased region" description="Basic and acidic residues" evidence="1">
    <location>
        <begin position="808"/>
        <end position="824"/>
    </location>
</feature>
<sequence length="1144" mass="127370">MHSFFNKSRNLRNKLSPNHLSSDSTPPPAALDELARPVNSSQLFSNNPPHDNHSDSELQLIYGYIGLYTEVEIDLLTTARAVNLVAQELKSRALETPLLFSTHALDISTEGTHSLIRRFVHDQNAFAHDLIMHSPHNLAAFLKWLLARCVNGRGAHGILTWEQYASWRESEKAFGYPPDFLSTHFLAQLAAPTASLLSCLLDLFASASVRADLNGMTPHKCGALFGAYIFGLEDDKPFEQTYSHWLRQSHATEHMIFAFMRDLKAQSPTGKLPSRMETTIQGYPSIIPSLIKTHPTARLERVVRFQRLTSSYSKNLIASAGTWNVARSKTWDRLKPYPEIGAAQYLNHSKSGLSTDPSKLLFSPSYKHLLNIKGQMNDENEDIDQLGANFEGPQRFKTLVEKEWSGFLNRGFQEPDAKKLQFNLDESSNAKLKAKRETMDWDSFMGAGFLGRETFQATDLDFDASIQHTAPPPISPPTSKRIIPKKLTKTSRNPTAFPYDTTPIELSSLFVDENFFEAWADVLVSSGWSRDDPKEVRWVLIYCKCKPADYQEFEFRPTALNPDGRNDDKWALFEEVVPPEYQAAQLNASKSINNRHHRRSFLRVITRKENKRSQNGSTSEKAPPTPGSPFNFYPMAPESQAPTMSNSNSQYSNSHSSYTYQATACDSPSTRAASTTPHSGHAGGSLLRSLSKMIQGGQVPVNVSDARYPARFQAKNRGMVSVDALSPPASQETPTNSSELRVASSNPSRARSTRRPALRSAASSDTTHGMSTSSHLHKSNSTHFDRPPNPTPPSSDPRESSSSISTPDHSHNSDQEQPAYDHNRSSAISRSIASSSDFTVEMVERLPERSFPAVRGPLLVPMYSYNNSTSPRPTRSKDPIDSATQAYDSSHLATPRTPTHGDSLAVSQSAVSSPPSVPSGDQMRHHHHSSPHMPTGSQVGQQLSDEPVRVHNRRQRPERLILQQQQNKEQHPLQSQEPTPMPNAPHHAHLGTHYQRTEHPLQQQQQPASLEKQREGLLSPHLAPPVSPLFSKSALRKVELHNSGSSIGSFESPGSKDEEWHLPLRKSALGPVASNYQPTRPILPPQFDIKAKKVSNIVDLFEKALPDSPLRENDSRSLAYAMPSSPIRIPVRSLKLSRVGEQEE</sequence>
<dbReference type="PANTHER" id="PTHR28093:SF1">
    <property type="entry name" value="MORPHOGENESIS-RELATED PROTEIN MSB1"/>
    <property type="match status" value="1"/>
</dbReference>
<dbReference type="Gene3D" id="1.10.555.10">
    <property type="entry name" value="Rho GTPase activation protein"/>
    <property type="match status" value="1"/>
</dbReference>
<feature type="compositionally biased region" description="Low complexity" evidence="1">
    <location>
        <begin position="903"/>
        <end position="914"/>
    </location>
</feature>
<accession>A0A2N5SNZ8</accession>
<feature type="domain" description="Meiotically up-regulated protein Msb1/Mug8" evidence="2">
    <location>
        <begin position="81"/>
        <end position="442"/>
    </location>
</feature>
<dbReference type="InterPro" id="IPR008936">
    <property type="entry name" value="Rho_GTPase_activation_prot"/>
</dbReference>
<evidence type="ECO:0000256" key="1">
    <source>
        <dbReference type="SAM" id="MobiDB-lite"/>
    </source>
</evidence>
<feature type="region of interest" description="Disordered" evidence="1">
    <location>
        <begin position="719"/>
        <end position="828"/>
    </location>
</feature>
<feature type="region of interest" description="Disordered" evidence="1">
    <location>
        <begin position="1"/>
        <end position="32"/>
    </location>
</feature>
<name>A0A2N5SNZ8_9BASI</name>
<dbReference type="PANTHER" id="PTHR28093">
    <property type="entry name" value="MORPHOGENESIS-RELATED PROTEIN MSB1"/>
    <property type="match status" value="1"/>
</dbReference>
<dbReference type="Pfam" id="PF08101">
    <property type="entry name" value="Msb1-Mug8_dom"/>
    <property type="match status" value="1"/>
</dbReference>
<dbReference type="STRING" id="200324.A0A2N5SNZ8"/>